<dbReference type="GO" id="GO:0120159">
    <property type="term" value="F:rRNA pseudouridine synthase activity"/>
    <property type="evidence" value="ECO:0007669"/>
    <property type="project" value="UniProtKB-ARBA"/>
</dbReference>
<name>A0A7C8L536_9BACI</name>
<dbReference type="PROSITE" id="PS01149">
    <property type="entry name" value="PSI_RSU"/>
    <property type="match status" value="1"/>
</dbReference>
<reference evidence="7 8" key="1">
    <citation type="submission" date="2019-10" db="EMBL/GenBank/DDBJ databases">
        <title>Gracilibacillus sp. nov. isolated from rice seeds.</title>
        <authorList>
            <person name="He S."/>
        </authorList>
    </citation>
    <scope>NUCLEOTIDE SEQUENCE [LARGE SCALE GENOMIC DNA]</scope>
    <source>
        <strain evidence="7 8">TD8</strain>
    </source>
</reference>
<evidence type="ECO:0000256" key="5">
    <source>
        <dbReference type="RuleBase" id="RU003887"/>
    </source>
</evidence>
<dbReference type="SUPFAM" id="SSF55174">
    <property type="entry name" value="Alpha-L RNA-binding motif"/>
    <property type="match status" value="1"/>
</dbReference>
<dbReference type="GO" id="GO:0005829">
    <property type="term" value="C:cytosol"/>
    <property type="evidence" value="ECO:0007669"/>
    <property type="project" value="UniProtKB-ARBA"/>
</dbReference>
<keyword evidence="3 5" id="KW-0413">Isomerase</keyword>
<protein>
    <recommendedName>
        <fullName evidence="5">Pseudouridine synthase</fullName>
        <ecNumber evidence="5">5.4.99.-</ecNumber>
    </recommendedName>
</protein>
<dbReference type="FunFam" id="3.30.70.1560:FF:000001">
    <property type="entry name" value="Pseudouridine synthase"/>
    <property type="match status" value="1"/>
</dbReference>
<evidence type="ECO:0000259" key="6">
    <source>
        <dbReference type="SMART" id="SM00363"/>
    </source>
</evidence>
<dbReference type="InterPro" id="IPR020094">
    <property type="entry name" value="TruA/RsuA/RluB/E/F_N"/>
</dbReference>
<gene>
    <name evidence="7" type="ORF">F9U64_05355</name>
</gene>
<organism evidence="7 8">
    <name type="scientific">Gracilibacillus oryzae</name>
    <dbReference type="NCBI Taxonomy" id="1672701"/>
    <lineage>
        <taxon>Bacteria</taxon>
        <taxon>Bacillati</taxon>
        <taxon>Bacillota</taxon>
        <taxon>Bacilli</taxon>
        <taxon>Bacillales</taxon>
        <taxon>Bacillaceae</taxon>
        <taxon>Gracilibacillus</taxon>
    </lineage>
</organism>
<dbReference type="EMBL" id="WEID01000019">
    <property type="protein sequence ID" value="KAB8138318.1"/>
    <property type="molecule type" value="Genomic_DNA"/>
</dbReference>
<dbReference type="PROSITE" id="PS50889">
    <property type="entry name" value="S4"/>
    <property type="match status" value="1"/>
</dbReference>
<dbReference type="GO" id="GO:0003723">
    <property type="term" value="F:RNA binding"/>
    <property type="evidence" value="ECO:0007669"/>
    <property type="project" value="UniProtKB-KW"/>
</dbReference>
<evidence type="ECO:0000313" key="7">
    <source>
        <dbReference type="EMBL" id="KAB8138318.1"/>
    </source>
</evidence>
<keyword evidence="8" id="KW-1185">Reference proteome</keyword>
<dbReference type="CDD" id="cd00165">
    <property type="entry name" value="S4"/>
    <property type="match status" value="1"/>
</dbReference>
<keyword evidence="2 4" id="KW-0694">RNA-binding</keyword>
<dbReference type="InterPro" id="IPR018496">
    <property type="entry name" value="PsdUridine_synth_RsuA/RluB_CS"/>
</dbReference>
<dbReference type="GO" id="GO:0000455">
    <property type="term" value="P:enzyme-directed rRNA pseudouridine synthesis"/>
    <property type="evidence" value="ECO:0007669"/>
    <property type="project" value="UniProtKB-ARBA"/>
</dbReference>
<dbReference type="Gene3D" id="3.30.70.1560">
    <property type="entry name" value="Alpha-L RNA-binding motif"/>
    <property type="match status" value="1"/>
</dbReference>
<dbReference type="InterPro" id="IPR042092">
    <property type="entry name" value="PsdUridine_s_RsuA/RluB/E/F_cat"/>
</dbReference>
<dbReference type="PANTHER" id="PTHR47683:SF4">
    <property type="entry name" value="PSEUDOURIDINE SYNTHASE"/>
    <property type="match status" value="1"/>
</dbReference>
<dbReference type="Gene3D" id="3.10.290.10">
    <property type="entry name" value="RNA-binding S4 domain"/>
    <property type="match status" value="1"/>
</dbReference>
<dbReference type="EC" id="5.4.99.-" evidence="5"/>
<evidence type="ECO:0000313" key="8">
    <source>
        <dbReference type="Proteomes" id="UP000480246"/>
    </source>
</evidence>
<evidence type="ECO:0000256" key="1">
    <source>
        <dbReference type="ARBA" id="ARBA00008348"/>
    </source>
</evidence>
<dbReference type="Pfam" id="PF01479">
    <property type="entry name" value="S4"/>
    <property type="match status" value="1"/>
</dbReference>
<dbReference type="InterPro" id="IPR036986">
    <property type="entry name" value="S4_RNA-bd_sf"/>
</dbReference>
<dbReference type="OrthoDB" id="9807213at2"/>
<comment type="caution">
    <text evidence="7">The sequence shown here is derived from an EMBL/GenBank/DDBJ whole genome shotgun (WGS) entry which is preliminary data.</text>
</comment>
<comment type="similarity">
    <text evidence="1 5">Belongs to the pseudouridine synthase RsuA family.</text>
</comment>
<dbReference type="PANTHER" id="PTHR47683">
    <property type="entry name" value="PSEUDOURIDINE SYNTHASE FAMILY PROTEIN-RELATED"/>
    <property type="match status" value="1"/>
</dbReference>
<evidence type="ECO:0000256" key="2">
    <source>
        <dbReference type="ARBA" id="ARBA00022884"/>
    </source>
</evidence>
<evidence type="ECO:0000256" key="4">
    <source>
        <dbReference type="PROSITE-ProRule" id="PRU00182"/>
    </source>
</evidence>
<dbReference type="Gene3D" id="3.30.70.580">
    <property type="entry name" value="Pseudouridine synthase I, catalytic domain, N-terminal subdomain"/>
    <property type="match status" value="1"/>
</dbReference>
<evidence type="ECO:0000256" key="3">
    <source>
        <dbReference type="ARBA" id="ARBA00023235"/>
    </source>
</evidence>
<dbReference type="NCBIfam" id="TIGR00093">
    <property type="entry name" value="pseudouridine synthase"/>
    <property type="match status" value="1"/>
</dbReference>
<sequence length="236" mass="26753">MNLRLDKLLANTGFGSRKDVKQLIKKKQVKVNEVIVKKADITVNPEVDIITCKGEKVEYQEFIYFMLHKPPGYLSATEDAMQKTVLDLLEEKDKLLNPFPAGRLDKDTEGLLLITNDGQLAHDLLSPKKHVRKKYYAKIEGLVTKADIDEFKKGVDIGGYVTKPSDLIILSGDTISEIEVTITEGKFHQVKKMFEAVDKKVIYLKRLSMGSLTLDENLPKGKYRQLTNDELDSLKK</sequence>
<dbReference type="InterPro" id="IPR006145">
    <property type="entry name" value="PsdUridine_synth_RsuA/RluA"/>
</dbReference>
<dbReference type="SMART" id="SM00363">
    <property type="entry name" value="S4"/>
    <property type="match status" value="1"/>
</dbReference>
<proteinExistence type="inferred from homology"/>
<dbReference type="CDD" id="cd02553">
    <property type="entry name" value="PseudoU_synth_RsuA"/>
    <property type="match status" value="1"/>
</dbReference>
<accession>A0A7C8L536</accession>
<dbReference type="SUPFAM" id="SSF55120">
    <property type="entry name" value="Pseudouridine synthase"/>
    <property type="match status" value="1"/>
</dbReference>
<dbReference type="InterPro" id="IPR020103">
    <property type="entry name" value="PsdUridine_synth_cat_dom_sf"/>
</dbReference>
<dbReference type="Proteomes" id="UP000480246">
    <property type="component" value="Unassembled WGS sequence"/>
</dbReference>
<dbReference type="Pfam" id="PF00849">
    <property type="entry name" value="PseudoU_synth_2"/>
    <property type="match status" value="1"/>
</dbReference>
<dbReference type="InterPro" id="IPR002942">
    <property type="entry name" value="S4_RNA-bd"/>
</dbReference>
<dbReference type="InterPro" id="IPR000748">
    <property type="entry name" value="PsdUridine_synth_RsuA/RluB/E/F"/>
</dbReference>
<dbReference type="AlphaFoldDB" id="A0A7C8L536"/>
<feature type="domain" description="RNA-binding S4" evidence="6">
    <location>
        <begin position="3"/>
        <end position="61"/>
    </location>
</feature>
<dbReference type="InterPro" id="IPR050343">
    <property type="entry name" value="RsuA_PseudoU_synthase"/>
</dbReference>